<proteinExistence type="predicted"/>
<feature type="compositionally biased region" description="Basic and acidic residues" evidence="1">
    <location>
        <begin position="16"/>
        <end position="46"/>
    </location>
</feature>
<feature type="region of interest" description="Disordered" evidence="1">
    <location>
        <begin position="1"/>
        <end position="46"/>
    </location>
</feature>
<accession>A0A4Y3M378</accession>
<comment type="caution">
    <text evidence="2">The sequence shown here is derived from an EMBL/GenBank/DDBJ whole genome shotgun (WGS) entry which is preliminary data.</text>
</comment>
<dbReference type="Proteomes" id="UP000320772">
    <property type="component" value="Unassembled WGS sequence"/>
</dbReference>
<evidence type="ECO:0000313" key="3">
    <source>
        <dbReference type="Proteomes" id="UP000320772"/>
    </source>
</evidence>
<evidence type="ECO:0000256" key="1">
    <source>
        <dbReference type="SAM" id="MobiDB-lite"/>
    </source>
</evidence>
<keyword evidence="3" id="KW-1185">Reference proteome</keyword>
<dbReference type="AlphaFoldDB" id="A0A4Y3M378"/>
<evidence type="ECO:0000313" key="2">
    <source>
        <dbReference type="EMBL" id="GEB02817.1"/>
    </source>
</evidence>
<name>A0A4Y3M378_9PROT</name>
<protein>
    <submittedName>
        <fullName evidence="2">Uncharacterized protein</fullName>
    </submittedName>
</protein>
<feature type="compositionally biased region" description="Polar residues" evidence="1">
    <location>
        <begin position="1"/>
        <end position="15"/>
    </location>
</feature>
<reference evidence="2 3" key="1">
    <citation type="submission" date="2019-06" db="EMBL/GenBank/DDBJ databases">
        <title>Whole genome shotgun sequence of Gluconobacter roseus NBRC 3990.</title>
        <authorList>
            <person name="Hosoyama A."/>
            <person name="Uohara A."/>
            <person name="Ohji S."/>
            <person name="Ichikawa N."/>
        </authorList>
    </citation>
    <scope>NUCLEOTIDE SEQUENCE [LARGE SCALE GENOMIC DNA]</scope>
    <source>
        <strain evidence="2 3">NBRC 3990</strain>
    </source>
</reference>
<sequence length="84" mass="9432">MLHQFVSTLSRSTVQTDHDLDPQSALLREDGLKCPDDTRPQQARHDDRNIEWPLVWLAGIGENVKSGFHVGDDTARPQTCHVTA</sequence>
<organism evidence="2 3">
    <name type="scientific">Gluconobacter roseus NBRC 3990</name>
    <dbReference type="NCBI Taxonomy" id="1307950"/>
    <lineage>
        <taxon>Bacteria</taxon>
        <taxon>Pseudomonadati</taxon>
        <taxon>Pseudomonadota</taxon>
        <taxon>Alphaproteobacteria</taxon>
        <taxon>Acetobacterales</taxon>
        <taxon>Acetobacteraceae</taxon>
        <taxon>Gluconobacter</taxon>
    </lineage>
</organism>
<gene>
    <name evidence="2" type="ORF">GRO01_03930</name>
</gene>
<dbReference type="EMBL" id="BJLY01000001">
    <property type="protein sequence ID" value="GEB02817.1"/>
    <property type="molecule type" value="Genomic_DNA"/>
</dbReference>